<sequence length="112" mass="11976">MVTYEVLARVANPELLLRPGMTATADVISAVRNDVLLVPNGALRFTPADAAIDPLEKLPPDQRRIWLLEDATPRPLIVTIGLSDGRLTEVSGAGLAAGAQVIVDIQRETPAR</sequence>
<dbReference type="RefSeq" id="WP_119777820.1">
    <property type="nucleotide sequence ID" value="NZ_QYUK01000011.1"/>
</dbReference>
<accession>A0A418WAW7</accession>
<evidence type="ECO:0008006" key="3">
    <source>
        <dbReference type="Google" id="ProtNLM"/>
    </source>
</evidence>
<reference evidence="1 2" key="1">
    <citation type="submission" date="2018-09" db="EMBL/GenBank/DDBJ databases">
        <authorList>
            <person name="Zhu H."/>
        </authorList>
    </citation>
    <scope>NUCLEOTIDE SEQUENCE [LARGE SCALE GENOMIC DNA]</scope>
    <source>
        <strain evidence="1 2">K1W22B-8</strain>
    </source>
</reference>
<dbReference type="Gene3D" id="2.40.420.20">
    <property type="match status" value="1"/>
</dbReference>
<proteinExistence type="predicted"/>
<comment type="caution">
    <text evidence="1">The sequence shown here is derived from an EMBL/GenBank/DDBJ whole genome shotgun (WGS) entry which is preliminary data.</text>
</comment>
<keyword evidence="2" id="KW-1185">Reference proteome</keyword>
<protein>
    <recommendedName>
        <fullName evidence="3">Efflux RND transporter periplasmic adaptor subunit</fullName>
    </recommendedName>
</protein>
<name>A0A418WAW7_9PROT</name>
<dbReference type="AlphaFoldDB" id="A0A418WAW7"/>
<evidence type="ECO:0000313" key="2">
    <source>
        <dbReference type="Proteomes" id="UP000284605"/>
    </source>
</evidence>
<gene>
    <name evidence="1" type="ORF">D3874_09175</name>
</gene>
<dbReference type="EMBL" id="QYUK01000011">
    <property type="protein sequence ID" value="RJF87177.1"/>
    <property type="molecule type" value="Genomic_DNA"/>
</dbReference>
<organism evidence="1 2">
    <name type="scientific">Oleomonas cavernae</name>
    <dbReference type="NCBI Taxonomy" id="2320859"/>
    <lineage>
        <taxon>Bacteria</taxon>
        <taxon>Pseudomonadati</taxon>
        <taxon>Pseudomonadota</taxon>
        <taxon>Alphaproteobacteria</taxon>
        <taxon>Acetobacterales</taxon>
        <taxon>Acetobacteraceae</taxon>
        <taxon>Oleomonas</taxon>
    </lineage>
</organism>
<dbReference type="OrthoDB" id="9800613at2"/>
<dbReference type="Proteomes" id="UP000284605">
    <property type="component" value="Unassembled WGS sequence"/>
</dbReference>
<evidence type="ECO:0000313" key="1">
    <source>
        <dbReference type="EMBL" id="RJF87177.1"/>
    </source>
</evidence>